<dbReference type="KEGG" id="vpn:A21D_03032"/>
<organism evidence="2 3">
    <name type="scientific">Virgibacillus dokdonensis</name>
    <dbReference type="NCBI Taxonomy" id="302167"/>
    <lineage>
        <taxon>Bacteria</taxon>
        <taxon>Bacillati</taxon>
        <taxon>Bacillota</taxon>
        <taxon>Bacilli</taxon>
        <taxon>Bacillales</taxon>
        <taxon>Bacillaceae</taxon>
        <taxon>Virgibacillus</taxon>
    </lineage>
</organism>
<name>A0A2K9J303_9BACI</name>
<dbReference type="AlphaFoldDB" id="A0A2K9J303"/>
<evidence type="ECO:0000256" key="1">
    <source>
        <dbReference type="SAM" id="MobiDB-lite"/>
    </source>
</evidence>
<evidence type="ECO:0000313" key="3">
    <source>
        <dbReference type="Proteomes" id="UP000234237"/>
    </source>
</evidence>
<accession>A0A2K9J303</accession>
<evidence type="ECO:0000313" key="2">
    <source>
        <dbReference type="EMBL" id="AUJ26074.1"/>
    </source>
</evidence>
<dbReference type="EMBL" id="CP018622">
    <property type="protein sequence ID" value="AUJ26074.1"/>
    <property type="molecule type" value="Genomic_DNA"/>
</dbReference>
<dbReference type="RefSeq" id="WP_164085515.1">
    <property type="nucleotide sequence ID" value="NZ_CP018622.1"/>
</dbReference>
<feature type="compositionally biased region" description="Basic and acidic residues" evidence="1">
    <location>
        <begin position="35"/>
        <end position="47"/>
    </location>
</feature>
<dbReference type="Proteomes" id="UP000234237">
    <property type="component" value="Chromosome"/>
</dbReference>
<dbReference type="STRING" id="302167.GCA_900166595_01917"/>
<reference evidence="3" key="1">
    <citation type="submission" date="2016-11" db="EMBL/GenBank/DDBJ databases">
        <title>Complete genome sequence of Virgibacillus pantothenticus 21D, a halophilic bacterium isolated from the deep hypersaline anoxic basin Discovery in the Mediterranean Sea.</title>
        <authorList>
            <person name="Zeaiter Z."/>
            <person name="Booth J.M."/>
            <person name="Prosdocimi E.M."/>
            <person name="Mapelli F."/>
            <person name="Fusi M."/>
            <person name="Daffonchio D."/>
            <person name="Borin S."/>
            <person name="Crotti E."/>
        </authorList>
    </citation>
    <scope>NUCLEOTIDE SEQUENCE [LARGE SCALE GENOMIC DNA]</scope>
    <source>
        <strain evidence="3">21D</strain>
    </source>
</reference>
<sequence length="56" mass="6523">MGSRKNFYSYIRYGLNEGKQRRIHNILLLHKCDQNKTHGKGSNDKEFNGVVGQLKM</sequence>
<feature type="region of interest" description="Disordered" evidence="1">
    <location>
        <begin position="35"/>
        <end position="56"/>
    </location>
</feature>
<protein>
    <submittedName>
        <fullName evidence="2">Uncharacterized protein</fullName>
    </submittedName>
</protein>
<gene>
    <name evidence="2" type="ORF">A21D_03032</name>
</gene>
<proteinExistence type="predicted"/>